<sequence>MDFRKYFEFAKGSVPVILSCPHGGFKKPKRIPDKINGPMLADKNTYLIAKLIINLLEKKGIDIYYILNKIHRSKVDLNRSPHSSSAFNEASTEADTIFHAYHEQLTKFSRECLAQFDKAFVIDFHGFTRPYKKYPDIIFGHIFGKTLDLVQDTTGKACEKYWGCNQLEEEVSKHFSIDNGFAESEFSLAYSGGYITHQFYNIKRVNTIQVEVAKNIRLESSLTMKLVKAFATAITKSINEA</sequence>
<comment type="caution">
    <text evidence="1">The sequence shown here is derived from an EMBL/GenBank/DDBJ whole genome shotgun (WGS) entry which is preliminary data.</text>
</comment>
<dbReference type="SUPFAM" id="SSF53187">
    <property type="entry name" value="Zn-dependent exopeptidases"/>
    <property type="match status" value="1"/>
</dbReference>
<protein>
    <recommendedName>
        <fullName evidence="2">N-formylglutamate amidohydrolase</fullName>
    </recommendedName>
</protein>
<evidence type="ECO:0008006" key="2">
    <source>
        <dbReference type="Google" id="ProtNLM"/>
    </source>
</evidence>
<dbReference type="Pfam" id="PF05013">
    <property type="entry name" value="FGase"/>
    <property type="match status" value="1"/>
</dbReference>
<dbReference type="AlphaFoldDB" id="X1G2A6"/>
<evidence type="ECO:0000313" key="1">
    <source>
        <dbReference type="EMBL" id="GAH38935.1"/>
    </source>
</evidence>
<dbReference type="Gene3D" id="3.40.630.40">
    <property type="entry name" value="Zn-dependent exopeptidases"/>
    <property type="match status" value="1"/>
</dbReference>
<reference evidence="1" key="1">
    <citation type="journal article" date="2014" name="Front. Microbiol.">
        <title>High frequency of phylogenetically diverse reductive dehalogenase-homologous genes in deep subseafloor sedimentary metagenomes.</title>
        <authorList>
            <person name="Kawai M."/>
            <person name="Futagami T."/>
            <person name="Toyoda A."/>
            <person name="Takaki Y."/>
            <person name="Nishi S."/>
            <person name="Hori S."/>
            <person name="Arai W."/>
            <person name="Tsubouchi T."/>
            <person name="Morono Y."/>
            <person name="Uchiyama I."/>
            <person name="Ito T."/>
            <person name="Fujiyama A."/>
            <person name="Inagaki F."/>
            <person name="Takami H."/>
        </authorList>
    </citation>
    <scope>NUCLEOTIDE SEQUENCE</scope>
    <source>
        <strain evidence="1">Expedition CK06-06</strain>
    </source>
</reference>
<accession>X1G2A6</accession>
<gene>
    <name evidence="1" type="ORF">S03H2_10968</name>
</gene>
<dbReference type="InterPro" id="IPR007709">
    <property type="entry name" value="N-FG_amidohydro"/>
</dbReference>
<proteinExistence type="predicted"/>
<name>X1G2A6_9ZZZZ</name>
<dbReference type="EMBL" id="BARU01005616">
    <property type="protein sequence ID" value="GAH38935.1"/>
    <property type="molecule type" value="Genomic_DNA"/>
</dbReference>
<organism evidence="1">
    <name type="scientific">marine sediment metagenome</name>
    <dbReference type="NCBI Taxonomy" id="412755"/>
    <lineage>
        <taxon>unclassified sequences</taxon>
        <taxon>metagenomes</taxon>
        <taxon>ecological metagenomes</taxon>
    </lineage>
</organism>